<dbReference type="Gene3D" id="3.90.226.10">
    <property type="entry name" value="2-enoyl-CoA Hydratase, Chain A, domain 1"/>
    <property type="match status" value="1"/>
</dbReference>
<dbReference type="PANTHER" id="PTHR11941">
    <property type="entry name" value="ENOYL-COA HYDRATASE-RELATED"/>
    <property type="match status" value="1"/>
</dbReference>
<dbReference type="InterPro" id="IPR014748">
    <property type="entry name" value="Enoyl-CoA_hydra_C"/>
</dbReference>
<dbReference type="InterPro" id="IPR029045">
    <property type="entry name" value="ClpP/crotonase-like_dom_sf"/>
</dbReference>
<sequence>MAEVRVQVQDQVAVLVLDNPPVNVLSRDMANRLRRAVDEAASREDIVALVVTGAGDRAFVAGADIKEFPRVMAEDGAEDLALDLDASLDALAACPKPTIAALNGVTLGGGLELALACDFRIAEVQVQLGFPEVKLGLFPGAGGTQRLPRLIGASRAKELIFCGEPISAEEAHRMGLVNRVVETGQAVQAAVGFAQVFRARSLASLALAKRAIDEGLEMTLADGIRNEAHLFGEVFRTRDAAEGVQAFLEKRAPRFTHR</sequence>
<dbReference type="SUPFAM" id="SSF52096">
    <property type="entry name" value="ClpP/crotonase"/>
    <property type="match status" value="1"/>
</dbReference>
<dbReference type="Proteomes" id="UP000183508">
    <property type="component" value="Unassembled WGS sequence"/>
</dbReference>
<keyword evidence="2" id="KW-0456">Lyase</keyword>
<evidence type="ECO:0000313" key="4">
    <source>
        <dbReference type="EMBL" id="SFU82435.1"/>
    </source>
</evidence>
<evidence type="ECO:0000256" key="3">
    <source>
        <dbReference type="RuleBase" id="RU003707"/>
    </source>
</evidence>
<name>A0A1I7JB85_9BACL</name>
<dbReference type="Pfam" id="PF00378">
    <property type="entry name" value="ECH_1"/>
    <property type="match status" value="1"/>
</dbReference>
<organism evidence="4 5">
    <name type="scientific">Alicyclobacillus macrosporangiidus</name>
    <dbReference type="NCBI Taxonomy" id="392015"/>
    <lineage>
        <taxon>Bacteria</taxon>
        <taxon>Bacillati</taxon>
        <taxon>Bacillota</taxon>
        <taxon>Bacilli</taxon>
        <taxon>Bacillales</taxon>
        <taxon>Alicyclobacillaceae</taxon>
        <taxon>Alicyclobacillus</taxon>
    </lineage>
</organism>
<dbReference type="InterPro" id="IPR018376">
    <property type="entry name" value="Enoyl-CoA_hyd/isom_CS"/>
</dbReference>
<evidence type="ECO:0000313" key="5">
    <source>
        <dbReference type="Proteomes" id="UP000183508"/>
    </source>
</evidence>
<gene>
    <name evidence="4" type="ORF">SAMN05421543_10970</name>
</gene>
<evidence type="ECO:0000256" key="1">
    <source>
        <dbReference type="ARBA" id="ARBA00005254"/>
    </source>
</evidence>
<dbReference type="GO" id="GO:0016836">
    <property type="term" value="F:hydro-lyase activity"/>
    <property type="evidence" value="ECO:0007669"/>
    <property type="project" value="UniProtKB-ARBA"/>
</dbReference>
<dbReference type="EMBL" id="FPBV01000009">
    <property type="protein sequence ID" value="SFU82435.1"/>
    <property type="molecule type" value="Genomic_DNA"/>
</dbReference>
<dbReference type="InterPro" id="IPR001753">
    <property type="entry name" value="Enoyl-CoA_hydra/iso"/>
</dbReference>
<keyword evidence="5" id="KW-1185">Reference proteome</keyword>
<dbReference type="FunFam" id="1.10.12.10:FF:000001">
    <property type="entry name" value="Probable enoyl-CoA hydratase, mitochondrial"/>
    <property type="match status" value="1"/>
</dbReference>
<dbReference type="STRING" id="392015.SAMN05421543_10970"/>
<dbReference type="Gene3D" id="1.10.12.10">
    <property type="entry name" value="Lyase 2-enoyl-coa Hydratase, Chain A, domain 2"/>
    <property type="match status" value="1"/>
</dbReference>
<accession>A0A1I7JB85</accession>
<comment type="similarity">
    <text evidence="1 3">Belongs to the enoyl-CoA hydratase/isomerase family.</text>
</comment>
<dbReference type="PROSITE" id="PS00166">
    <property type="entry name" value="ENOYL_COA_HYDRATASE"/>
    <property type="match status" value="1"/>
</dbReference>
<dbReference type="FunFam" id="3.90.226.10:FF:000009">
    <property type="entry name" value="Carnitinyl-CoA dehydratase"/>
    <property type="match status" value="1"/>
</dbReference>
<protein>
    <submittedName>
        <fullName evidence="4">Enoyl-CoA hydratase/carnithine racemase</fullName>
    </submittedName>
</protein>
<dbReference type="CDD" id="cd06558">
    <property type="entry name" value="crotonase-like"/>
    <property type="match status" value="1"/>
</dbReference>
<reference evidence="5" key="1">
    <citation type="submission" date="2016-10" db="EMBL/GenBank/DDBJ databases">
        <authorList>
            <person name="Varghese N."/>
        </authorList>
    </citation>
    <scope>NUCLEOTIDE SEQUENCE [LARGE SCALE GENOMIC DNA]</scope>
    <source>
        <strain evidence="5">DSM 17980</strain>
    </source>
</reference>
<dbReference type="PANTHER" id="PTHR11941:SF54">
    <property type="entry name" value="ENOYL-COA HYDRATASE, MITOCHONDRIAL"/>
    <property type="match status" value="1"/>
</dbReference>
<proteinExistence type="inferred from homology"/>
<dbReference type="GO" id="GO:0006635">
    <property type="term" value="P:fatty acid beta-oxidation"/>
    <property type="evidence" value="ECO:0007669"/>
    <property type="project" value="TreeGrafter"/>
</dbReference>
<dbReference type="eggNOG" id="COG1024">
    <property type="taxonomic scope" value="Bacteria"/>
</dbReference>
<dbReference type="AlphaFoldDB" id="A0A1I7JB85"/>
<dbReference type="RefSeq" id="WP_245783926.1">
    <property type="nucleotide sequence ID" value="NZ_FPBV01000009.1"/>
</dbReference>
<evidence type="ECO:0000256" key="2">
    <source>
        <dbReference type="ARBA" id="ARBA00023239"/>
    </source>
</evidence>